<reference evidence="1" key="2">
    <citation type="submission" date="2020-09" db="EMBL/GenBank/DDBJ databases">
        <authorList>
            <person name="Sun Q."/>
            <person name="Ohkuma M."/>
        </authorList>
    </citation>
    <scope>NUCLEOTIDE SEQUENCE</scope>
    <source>
        <strain evidence="1">JCM 3086</strain>
    </source>
</reference>
<evidence type="ECO:0000313" key="1">
    <source>
        <dbReference type="EMBL" id="GGJ14788.1"/>
    </source>
</evidence>
<protein>
    <recommendedName>
        <fullName evidence="3">WD40 repeat domain-containing protein</fullName>
    </recommendedName>
</protein>
<sequence length="328" mass="34898">MLVETAASVRSLVWRGGELVEVVGGLAWDAGGVERRVHPGHGAGVDRAVVSPSGRYSVVYAERGTTALVLDGARVVRELTRSPYHAKDFDYPVTLGSLPDGREVLVHCPDEYDVLQMEEVESGKRLTAGAREAKDVFHSRLSVTPDGRHLLVAGWVWHPYGIVEVFDLDGALKDPAVLDGRGTLLAEADIDAEVESACWLDDDRLVVATGDEDFLDEDEAPAFGPRRLGVWSLSGRGWLHRNPVGFKAGTLIAGGGRVVSLHGRPRLVDVTTGAVLAEWPEVEVARREGPYGVTHVPTPVAALHPDGTCLAIAVAGGIAVLPLPDAGG</sequence>
<reference evidence="1" key="1">
    <citation type="journal article" date="2014" name="Int. J. Syst. Evol. Microbiol.">
        <title>Complete genome sequence of Corynebacterium casei LMG S-19264T (=DSM 44701T), isolated from a smear-ripened cheese.</title>
        <authorList>
            <consortium name="US DOE Joint Genome Institute (JGI-PGF)"/>
            <person name="Walter F."/>
            <person name="Albersmeier A."/>
            <person name="Kalinowski J."/>
            <person name="Ruckert C."/>
        </authorList>
    </citation>
    <scope>NUCLEOTIDE SEQUENCE</scope>
    <source>
        <strain evidence="1">JCM 3086</strain>
    </source>
</reference>
<proteinExistence type="predicted"/>
<dbReference type="SUPFAM" id="SSF69322">
    <property type="entry name" value="Tricorn protease domain 2"/>
    <property type="match status" value="1"/>
</dbReference>
<gene>
    <name evidence="1" type="ORF">GCM10010121_026790</name>
</gene>
<dbReference type="Gene3D" id="2.130.10.10">
    <property type="entry name" value="YVTN repeat-like/Quinoprotein amine dehydrogenase"/>
    <property type="match status" value="1"/>
</dbReference>
<organism evidence="1 2">
    <name type="scientific">Streptomyces brasiliensis</name>
    <dbReference type="NCBI Taxonomy" id="1954"/>
    <lineage>
        <taxon>Bacteria</taxon>
        <taxon>Bacillati</taxon>
        <taxon>Actinomycetota</taxon>
        <taxon>Actinomycetes</taxon>
        <taxon>Kitasatosporales</taxon>
        <taxon>Streptomycetaceae</taxon>
        <taxon>Streptomyces</taxon>
    </lineage>
</organism>
<name>A0A917KKF2_9ACTN</name>
<evidence type="ECO:0008006" key="3">
    <source>
        <dbReference type="Google" id="ProtNLM"/>
    </source>
</evidence>
<evidence type="ECO:0000313" key="2">
    <source>
        <dbReference type="Proteomes" id="UP000657574"/>
    </source>
</evidence>
<keyword evidence="2" id="KW-1185">Reference proteome</keyword>
<dbReference type="RefSeq" id="WP_229840278.1">
    <property type="nucleotide sequence ID" value="NZ_BMQA01000007.1"/>
</dbReference>
<dbReference type="AlphaFoldDB" id="A0A917KKF2"/>
<dbReference type="InterPro" id="IPR015943">
    <property type="entry name" value="WD40/YVTN_repeat-like_dom_sf"/>
</dbReference>
<accession>A0A917KKF2</accession>
<dbReference type="Proteomes" id="UP000657574">
    <property type="component" value="Unassembled WGS sequence"/>
</dbReference>
<dbReference type="EMBL" id="BMQA01000007">
    <property type="protein sequence ID" value="GGJ14788.1"/>
    <property type="molecule type" value="Genomic_DNA"/>
</dbReference>
<comment type="caution">
    <text evidence="1">The sequence shown here is derived from an EMBL/GenBank/DDBJ whole genome shotgun (WGS) entry which is preliminary data.</text>
</comment>